<name>A0A5M3XQI6_9ACTN</name>
<gene>
    <name evidence="1" type="ORF">Aple_059990</name>
</gene>
<dbReference type="EMBL" id="BLAF01000038">
    <property type="protein sequence ID" value="GES23100.1"/>
    <property type="molecule type" value="Genomic_DNA"/>
</dbReference>
<reference evidence="1 2" key="1">
    <citation type="submission" date="2019-10" db="EMBL/GenBank/DDBJ databases">
        <title>Whole genome shotgun sequence of Acrocarpospora pleiomorpha NBRC 16267.</title>
        <authorList>
            <person name="Ichikawa N."/>
            <person name="Kimura A."/>
            <person name="Kitahashi Y."/>
            <person name="Komaki H."/>
            <person name="Oguchi A."/>
        </authorList>
    </citation>
    <scope>NUCLEOTIDE SEQUENCE [LARGE SCALE GENOMIC DNA]</scope>
    <source>
        <strain evidence="1 2">NBRC 16267</strain>
    </source>
</reference>
<dbReference type="Proteomes" id="UP000377595">
    <property type="component" value="Unassembled WGS sequence"/>
</dbReference>
<accession>A0A5M3XQI6</accession>
<comment type="caution">
    <text evidence="1">The sequence shown here is derived from an EMBL/GenBank/DDBJ whole genome shotgun (WGS) entry which is preliminary data.</text>
</comment>
<keyword evidence="2" id="KW-1185">Reference proteome</keyword>
<proteinExistence type="predicted"/>
<dbReference type="AlphaFoldDB" id="A0A5M3XQI6"/>
<protein>
    <recommendedName>
        <fullName evidence="3">Cytotoxic translational repressor of toxin-antitoxin stability system</fullName>
    </recommendedName>
</protein>
<organism evidence="1 2">
    <name type="scientific">Acrocarpospora pleiomorpha</name>
    <dbReference type="NCBI Taxonomy" id="90975"/>
    <lineage>
        <taxon>Bacteria</taxon>
        <taxon>Bacillati</taxon>
        <taxon>Actinomycetota</taxon>
        <taxon>Actinomycetes</taxon>
        <taxon>Streptosporangiales</taxon>
        <taxon>Streptosporangiaceae</taxon>
        <taxon>Acrocarpospora</taxon>
    </lineage>
</organism>
<evidence type="ECO:0000313" key="1">
    <source>
        <dbReference type="EMBL" id="GES23100.1"/>
    </source>
</evidence>
<evidence type="ECO:0000313" key="2">
    <source>
        <dbReference type="Proteomes" id="UP000377595"/>
    </source>
</evidence>
<evidence type="ECO:0008006" key="3">
    <source>
        <dbReference type="Google" id="ProtNLM"/>
    </source>
</evidence>
<sequence length="116" mass="13477">MSGRGEEIRRPTGWVVRAANAKAWRAWRELRAQVPGNCDRCWLDLTGDPRRVDDRQHPLSGALGTVKHDGRDLEQWQYEITAGGRIWYVIDDTDKTIWLTKVAAGHPKESERRNRW</sequence>